<dbReference type="EMBL" id="JBIGHV010000015">
    <property type="protein sequence ID" value="MFG6433728.1"/>
    <property type="molecule type" value="Genomic_DNA"/>
</dbReference>
<reference evidence="3 4" key="1">
    <citation type="submission" date="2024-08" db="EMBL/GenBank/DDBJ databases">
        <authorList>
            <person name="Lu H."/>
        </authorList>
    </citation>
    <scope>NUCLEOTIDE SEQUENCE [LARGE SCALE GENOMIC DNA]</scope>
    <source>
        <strain evidence="3 4">LYH14W</strain>
    </source>
</reference>
<keyword evidence="1" id="KW-0472">Membrane</keyword>
<feature type="domain" description="Signal transduction histidine kinase internal region" evidence="2">
    <location>
        <begin position="199"/>
        <end position="277"/>
    </location>
</feature>
<sequence length="390" mass="42724">MDTPNPLAHGNRFQRRYYRWALPYYERFGREDPLLRERVELADIYLYSRQGLGAWAGWLLCLLGGAAWLHGNGMGLGKALAAATTIMLGLSIALLGAWLKPHQKPRRVVGGFMGGMAAGIVAMLLGVSVGRALSGKSLDLGSALTALQASAATLIPLGLSFALLLIGVARAGRLARERQLARLQLVAERDAAARTAAEADLRLLQAQIHPHFVFNTLATLQHWVDRRDERAGPLLRELTGFLRRSTELLGRPVVPLADEVQAVRHYLAILTARLDGRVQGEVHIARNLEAELLPPGLLLTLVENAVEHGLEPKIGGGLLTLAACREPDGRWWLRVDDDGLGLADDAEDDVGLANLRQRLRHHFGERARFTLQRRTEGGTRAEIFITPEPA</sequence>
<comment type="caution">
    <text evidence="3">The sequence shown here is derived from an EMBL/GenBank/DDBJ whole genome shotgun (WGS) entry which is preliminary data.</text>
</comment>
<evidence type="ECO:0000313" key="3">
    <source>
        <dbReference type="EMBL" id="MFG6433728.1"/>
    </source>
</evidence>
<proteinExistence type="predicted"/>
<feature type="transmembrane region" description="Helical" evidence="1">
    <location>
        <begin position="76"/>
        <end position="99"/>
    </location>
</feature>
<dbReference type="InterPro" id="IPR036890">
    <property type="entry name" value="HATPase_C_sf"/>
</dbReference>
<dbReference type="SUPFAM" id="SSF55874">
    <property type="entry name" value="ATPase domain of HSP90 chaperone/DNA topoisomerase II/histidine kinase"/>
    <property type="match status" value="1"/>
</dbReference>
<dbReference type="InterPro" id="IPR050640">
    <property type="entry name" value="Bact_2-comp_sensor_kinase"/>
</dbReference>
<evidence type="ECO:0000256" key="1">
    <source>
        <dbReference type="SAM" id="Phobius"/>
    </source>
</evidence>
<feature type="transmembrane region" description="Helical" evidence="1">
    <location>
        <begin position="108"/>
        <end position="129"/>
    </location>
</feature>
<dbReference type="PANTHER" id="PTHR34220:SF7">
    <property type="entry name" value="SENSOR HISTIDINE KINASE YPDA"/>
    <property type="match status" value="1"/>
</dbReference>
<feature type="transmembrane region" description="Helical" evidence="1">
    <location>
        <begin position="52"/>
        <end position="70"/>
    </location>
</feature>
<dbReference type="PANTHER" id="PTHR34220">
    <property type="entry name" value="SENSOR HISTIDINE KINASE YPDA"/>
    <property type="match status" value="1"/>
</dbReference>
<dbReference type="Proteomes" id="UP001606210">
    <property type="component" value="Unassembled WGS sequence"/>
</dbReference>
<dbReference type="RefSeq" id="WP_394484719.1">
    <property type="nucleotide sequence ID" value="NZ_JBIGHV010000015.1"/>
</dbReference>
<name>A0ABW7FAT1_9BURK</name>
<gene>
    <name evidence="3" type="ORF">ACG00Y_27750</name>
</gene>
<evidence type="ECO:0000259" key="2">
    <source>
        <dbReference type="Pfam" id="PF06580"/>
    </source>
</evidence>
<dbReference type="Pfam" id="PF06580">
    <property type="entry name" value="His_kinase"/>
    <property type="match status" value="1"/>
</dbReference>
<keyword evidence="1" id="KW-0812">Transmembrane</keyword>
<evidence type="ECO:0000313" key="4">
    <source>
        <dbReference type="Proteomes" id="UP001606210"/>
    </source>
</evidence>
<organism evidence="3 4">
    <name type="scientific">Pelomonas parva</name>
    <dbReference type="NCBI Taxonomy" id="3299032"/>
    <lineage>
        <taxon>Bacteria</taxon>
        <taxon>Pseudomonadati</taxon>
        <taxon>Pseudomonadota</taxon>
        <taxon>Betaproteobacteria</taxon>
        <taxon>Burkholderiales</taxon>
        <taxon>Sphaerotilaceae</taxon>
        <taxon>Roseateles</taxon>
    </lineage>
</organism>
<accession>A0ABW7FAT1</accession>
<dbReference type="InterPro" id="IPR010559">
    <property type="entry name" value="Sig_transdc_His_kin_internal"/>
</dbReference>
<dbReference type="Gene3D" id="3.30.565.10">
    <property type="entry name" value="Histidine kinase-like ATPase, C-terminal domain"/>
    <property type="match status" value="1"/>
</dbReference>
<keyword evidence="4" id="KW-1185">Reference proteome</keyword>
<protein>
    <submittedName>
        <fullName evidence="3">Sensor histidine kinase</fullName>
        <ecNumber evidence="3">2.7.13.3</ecNumber>
    </submittedName>
</protein>
<dbReference type="EC" id="2.7.13.3" evidence="3"/>
<feature type="transmembrane region" description="Helical" evidence="1">
    <location>
        <begin position="149"/>
        <end position="169"/>
    </location>
</feature>
<keyword evidence="3" id="KW-0808">Transferase</keyword>
<keyword evidence="3" id="KW-0418">Kinase</keyword>
<keyword evidence="1" id="KW-1133">Transmembrane helix</keyword>
<dbReference type="GO" id="GO:0004673">
    <property type="term" value="F:protein histidine kinase activity"/>
    <property type="evidence" value="ECO:0007669"/>
    <property type="project" value="UniProtKB-EC"/>
</dbReference>